<evidence type="ECO:0000313" key="2">
    <source>
        <dbReference type="EMBL" id="KMZ66928.1"/>
    </source>
</evidence>
<reference evidence="3" key="1">
    <citation type="journal article" date="2016" name="Nature">
        <title>The genome of the seagrass Zostera marina reveals angiosperm adaptation to the sea.</title>
        <authorList>
            <person name="Olsen J.L."/>
            <person name="Rouze P."/>
            <person name="Verhelst B."/>
            <person name="Lin Y.-C."/>
            <person name="Bayer T."/>
            <person name="Collen J."/>
            <person name="Dattolo E."/>
            <person name="De Paoli E."/>
            <person name="Dittami S."/>
            <person name="Maumus F."/>
            <person name="Michel G."/>
            <person name="Kersting A."/>
            <person name="Lauritano C."/>
            <person name="Lohaus R."/>
            <person name="Toepel M."/>
            <person name="Tonon T."/>
            <person name="Vanneste K."/>
            <person name="Amirebrahimi M."/>
            <person name="Brakel J."/>
            <person name="Bostroem C."/>
            <person name="Chovatia M."/>
            <person name="Grimwood J."/>
            <person name="Jenkins J.W."/>
            <person name="Jueterbock A."/>
            <person name="Mraz A."/>
            <person name="Stam W.T."/>
            <person name="Tice H."/>
            <person name="Bornberg-Bauer E."/>
            <person name="Green P.J."/>
            <person name="Pearson G.A."/>
            <person name="Procaccini G."/>
            <person name="Duarte C.M."/>
            <person name="Schmutz J."/>
            <person name="Reusch T.B.H."/>
            <person name="Van de Peer Y."/>
        </authorList>
    </citation>
    <scope>NUCLEOTIDE SEQUENCE [LARGE SCALE GENOMIC DNA]</scope>
    <source>
        <strain evidence="3">cv. Finnish</strain>
    </source>
</reference>
<accession>A0A0K9PCY9</accession>
<gene>
    <name evidence="2" type="ORF">ZOSMA_281G00090</name>
</gene>
<name>A0A0K9PCY9_ZOSMR</name>
<feature type="compositionally biased region" description="Acidic residues" evidence="1">
    <location>
        <begin position="43"/>
        <end position="54"/>
    </location>
</feature>
<dbReference type="EMBL" id="LFYR01000935">
    <property type="protein sequence ID" value="KMZ66928.1"/>
    <property type="molecule type" value="Genomic_DNA"/>
</dbReference>
<dbReference type="AlphaFoldDB" id="A0A0K9PCY9"/>
<dbReference type="OrthoDB" id="786837at2759"/>
<proteinExistence type="predicted"/>
<evidence type="ECO:0000256" key="1">
    <source>
        <dbReference type="SAM" id="MobiDB-lite"/>
    </source>
</evidence>
<dbReference type="PANTHER" id="PTHR31865:SF2">
    <property type="entry name" value="OSJNBA0004B13.24 PROTEIN"/>
    <property type="match status" value="1"/>
</dbReference>
<organism evidence="2 3">
    <name type="scientific">Zostera marina</name>
    <name type="common">Eelgrass</name>
    <dbReference type="NCBI Taxonomy" id="29655"/>
    <lineage>
        <taxon>Eukaryota</taxon>
        <taxon>Viridiplantae</taxon>
        <taxon>Streptophyta</taxon>
        <taxon>Embryophyta</taxon>
        <taxon>Tracheophyta</taxon>
        <taxon>Spermatophyta</taxon>
        <taxon>Magnoliopsida</taxon>
        <taxon>Liliopsida</taxon>
        <taxon>Zosteraceae</taxon>
        <taxon>Zostera</taxon>
    </lineage>
</organism>
<sequence length="182" mass="19929">MSSVHLLLISSIPIMASRHSAPIFDEQDDYLIQTSQLSIDSASDADDVADEDESLSPPPMQEQDEKEEWLLDRNPIEGSLEFLGCKLLVTPRGMEKSIAMDIEEIKACRDLGIDFPCDWKITGGFDTSGSSTDVNLPSSDWSISSPGDDPTEIKARLKVWAHTVALASVNLNSDDDRQSTSA</sequence>
<comment type="caution">
    <text evidence="2">The sequence shown here is derived from an EMBL/GenBank/DDBJ whole genome shotgun (WGS) entry which is preliminary data.</text>
</comment>
<feature type="region of interest" description="Disordered" evidence="1">
    <location>
        <begin position="41"/>
        <end position="66"/>
    </location>
</feature>
<dbReference type="Proteomes" id="UP000036987">
    <property type="component" value="Unassembled WGS sequence"/>
</dbReference>
<dbReference type="PANTHER" id="PTHR31865">
    <property type="entry name" value="OSJNBA0071G03.3 PROTEIN"/>
    <property type="match status" value="1"/>
</dbReference>
<protein>
    <submittedName>
        <fullName evidence="2">Uncharacterized protein</fullName>
    </submittedName>
</protein>
<evidence type="ECO:0000313" key="3">
    <source>
        <dbReference type="Proteomes" id="UP000036987"/>
    </source>
</evidence>
<keyword evidence="3" id="KW-1185">Reference proteome</keyword>